<dbReference type="Gene3D" id="3.90.1150.10">
    <property type="entry name" value="Aspartate Aminotransferase, domain 1"/>
    <property type="match status" value="1"/>
</dbReference>
<dbReference type="CDD" id="cd00609">
    <property type="entry name" value="AAT_like"/>
    <property type="match status" value="1"/>
</dbReference>
<dbReference type="InterPro" id="IPR015422">
    <property type="entry name" value="PyrdxlP-dep_Trfase_small"/>
</dbReference>
<keyword evidence="9" id="KW-1185">Reference proteome</keyword>
<evidence type="ECO:0000313" key="8">
    <source>
        <dbReference type="EMBL" id="MBP1931664.1"/>
    </source>
</evidence>
<dbReference type="PANTHER" id="PTHR46383">
    <property type="entry name" value="ASPARTATE AMINOTRANSFERASE"/>
    <property type="match status" value="1"/>
</dbReference>
<dbReference type="GO" id="GO:0008483">
    <property type="term" value="F:transaminase activity"/>
    <property type="evidence" value="ECO:0007669"/>
    <property type="project" value="UniProtKB-KW"/>
</dbReference>
<dbReference type="PANTHER" id="PTHR46383:SF1">
    <property type="entry name" value="ASPARTATE AMINOTRANSFERASE"/>
    <property type="match status" value="1"/>
</dbReference>
<dbReference type="InterPro" id="IPR004839">
    <property type="entry name" value="Aminotransferase_I/II_large"/>
</dbReference>
<organism evidence="8 9">
    <name type="scientific">Ammoniphilus resinae</name>
    <dbReference type="NCBI Taxonomy" id="861532"/>
    <lineage>
        <taxon>Bacteria</taxon>
        <taxon>Bacillati</taxon>
        <taxon>Bacillota</taxon>
        <taxon>Bacilli</taxon>
        <taxon>Bacillales</taxon>
        <taxon>Paenibacillaceae</taxon>
        <taxon>Aneurinibacillus group</taxon>
        <taxon>Ammoniphilus</taxon>
    </lineage>
</organism>
<dbReference type="Pfam" id="PF00155">
    <property type="entry name" value="Aminotran_1_2"/>
    <property type="match status" value="1"/>
</dbReference>
<dbReference type="SUPFAM" id="SSF53383">
    <property type="entry name" value="PLP-dependent transferases"/>
    <property type="match status" value="1"/>
</dbReference>
<keyword evidence="4 6" id="KW-0808">Transferase</keyword>
<dbReference type="InterPro" id="IPR050596">
    <property type="entry name" value="AspAT/PAT-like"/>
</dbReference>
<accession>A0ABS4GN20</accession>
<dbReference type="InterPro" id="IPR004838">
    <property type="entry name" value="NHTrfase_class1_PyrdxlP-BS"/>
</dbReference>
<dbReference type="EMBL" id="JAGGKT010000003">
    <property type="protein sequence ID" value="MBP1931664.1"/>
    <property type="molecule type" value="Genomic_DNA"/>
</dbReference>
<evidence type="ECO:0000256" key="2">
    <source>
        <dbReference type="ARBA" id="ARBA00007441"/>
    </source>
</evidence>
<evidence type="ECO:0000259" key="7">
    <source>
        <dbReference type="Pfam" id="PF00155"/>
    </source>
</evidence>
<dbReference type="InterPro" id="IPR015424">
    <property type="entry name" value="PyrdxlP-dep_Trfase"/>
</dbReference>
<proteinExistence type="inferred from homology"/>
<comment type="similarity">
    <text evidence="2 6">Belongs to the class-I pyridoxal-phosphate-dependent aminotransferase family.</text>
</comment>
<keyword evidence="3 6" id="KW-0032">Aminotransferase</keyword>
<sequence length="399" mass="43981">MKFADRMSLLGTENAFEVLAQVKKLEAEGRQIVSFAIGEPDFDTPENIKVKGQSAIDQNYTHYAPSAGIMELREAVANHVSKMNGITVGPENVVITPGAKPIIFHTILSLVNPGDEVIYPNPGFPIYESVVRFVGGKAVPVALREQRGFSLDPEELESKITEKTKLLIINSPQNPTGGIIAEQDLQKIAELAVKHDLWVLSDEIYSELIYEGEFKSISSFPGMKERTIILNGFSKTYAMTGWRIGYGVMCQPLAELMARLVTNSDSCVATFTQMAAVEALTGPQTAVQEMVQELKQRRDVIVNRINQIPGFSCLTPKGAFYVYANVTKACQMLGLPSSRELQQKLLLEGNVAVLPHTSFGSRNEGDSEEYVRFSFATSLENIHEGLDRIGRVMETVKSS</sequence>
<evidence type="ECO:0000313" key="9">
    <source>
        <dbReference type="Proteomes" id="UP001519343"/>
    </source>
</evidence>
<evidence type="ECO:0000256" key="4">
    <source>
        <dbReference type="ARBA" id="ARBA00022679"/>
    </source>
</evidence>
<protein>
    <recommendedName>
        <fullName evidence="6">Aminotransferase</fullName>
        <ecNumber evidence="6">2.6.1.-</ecNumber>
    </recommendedName>
</protein>
<comment type="caution">
    <text evidence="8">The sequence shown here is derived from an EMBL/GenBank/DDBJ whole genome shotgun (WGS) entry which is preliminary data.</text>
</comment>
<gene>
    <name evidence="8" type="ORF">J2Z37_001665</name>
</gene>
<evidence type="ECO:0000256" key="6">
    <source>
        <dbReference type="RuleBase" id="RU000481"/>
    </source>
</evidence>
<dbReference type="Proteomes" id="UP001519343">
    <property type="component" value="Unassembled WGS sequence"/>
</dbReference>
<evidence type="ECO:0000256" key="3">
    <source>
        <dbReference type="ARBA" id="ARBA00022576"/>
    </source>
</evidence>
<evidence type="ECO:0000256" key="1">
    <source>
        <dbReference type="ARBA" id="ARBA00001933"/>
    </source>
</evidence>
<dbReference type="Gene3D" id="3.40.640.10">
    <property type="entry name" value="Type I PLP-dependent aspartate aminotransferase-like (Major domain)"/>
    <property type="match status" value="1"/>
</dbReference>
<name>A0ABS4GN20_9BACL</name>
<dbReference type="RefSeq" id="WP_209809749.1">
    <property type="nucleotide sequence ID" value="NZ_JAGGKT010000003.1"/>
</dbReference>
<dbReference type="PROSITE" id="PS00105">
    <property type="entry name" value="AA_TRANSFER_CLASS_1"/>
    <property type="match status" value="1"/>
</dbReference>
<feature type="domain" description="Aminotransferase class I/classII large" evidence="7">
    <location>
        <begin position="31"/>
        <end position="389"/>
    </location>
</feature>
<evidence type="ECO:0000256" key="5">
    <source>
        <dbReference type="ARBA" id="ARBA00022898"/>
    </source>
</evidence>
<dbReference type="InterPro" id="IPR015421">
    <property type="entry name" value="PyrdxlP-dep_Trfase_major"/>
</dbReference>
<keyword evidence="5" id="KW-0663">Pyridoxal phosphate</keyword>
<comment type="cofactor">
    <cofactor evidence="1 6">
        <name>pyridoxal 5'-phosphate</name>
        <dbReference type="ChEBI" id="CHEBI:597326"/>
    </cofactor>
</comment>
<dbReference type="EC" id="2.6.1.-" evidence="6"/>
<reference evidence="8 9" key="1">
    <citation type="submission" date="2021-03" db="EMBL/GenBank/DDBJ databases">
        <title>Genomic Encyclopedia of Type Strains, Phase IV (KMG-IV): sequencing the most valuable type-strain genomes for metagenomic binning, comparative biology and taxonomic classification.</title>
        <authorList>
            <person name="Goeker M."/>
        </authorList>
    </citation>
    <scope>NUCLEOTIDE SEQUENCE [LARGE SCALE GENOMIC DNA]</scope>
    <source>
        <strain evidence="8 9">DSM 24738</strain>
    </source>
</reference>